<accession>A0AA86RCW0</accession>
<comment type="caution">
    <text evidence="1">The sequence shown here is derived from an EMBL/GenBank/DDBJ whole genome shotgun (WGS) entry which is preliminary data.</text>
</comment>
<gene>
    <name evidence="1" type="ORF">HINF_LOCUS63246</name>
    <name evidence="2" type="ORF">HINF_LOCUS9631</name>
</gene>
<organism evidence="1">
    <name type="scientific">Hexamita inflata</name>
    <dbReference type="NCBI Taxonomy" id="28002"/>
    <lineage>
        <taxon>Eukaryota</taxon>
        <taxon>Metamonada</taxon>
        <taxon>Diplomonadida</taxon>
        <taxon>Hexamitidae</taxon>
        <taxon>Hexamitinae</taxon>
        <taxon>Hexamita</taxon>
    </lineage>
</organism>
<dbReference type="Proteomes" id="UP001642409">
    <property type="component" value="Unassembled WGS sequence"/>
</dbReference>
<dbReference type="AlphaFoldDB" id="A0AA86RCW0"/>
<evidence type="ECO:0000313" key="3">
    <source>
        <dbReference type="Proteomes" id="UP001642409"/>
    </source>
</evidence>
<name>A0AA86RCW0_9EUKA</name>
<dbReference type="EMBL" id="CATOUU010001169">
    <property type="protein sequence ID" value="CAI9975601.1"/>
    <property type="molecule type" value="Genomic_DNA"/>
</dbReference>
<protein>
    <submittedName>
        <fullName evidence="2">Hypothetical_protein</fullName>
    </submittedName>
</protein>
<reference evidence="1" key="1">
    <citation type="submission" date="2023-06" db="EMBL/GenBank/DDBJ databases">
        <authorList>
            <person name="Kurt Z."/>
        </authorList>
    </citation>
    <scope>NUCLEOTIDE SEQUENCE</scope>
</reference>
<evidence type="ECO:0000313" key="1">
    <source>
        <dbReference type="EMBL" id="CAI9975601.1"/>
    </source>
</evidence>
<proteinExistence type="predicted"/>
<reference evidence="2 3" key="2">
    <citation type="submission" date="2024-07" db="EMBL/GenBank/DDBJ databases">
        <authorList>
            <person name="Akdeniz Z."/>
        </authorList>
    </citation>
    <scope>NUCLEOTIDE SEQUENCE [LARGE SCALE GENOMIC DNA]</scope>
</reference>
<dbReference type="EMBL" id="CAXDID020000020">
    <property type="protein sequence ID" value="CAL5986886.1"/>
    <property type="molecule type" value="Genomic_DNA"/>
</dbReference>
<evidence type="ECO:0000313" key="2">
    <source>
        <dbReference type="EMBL" id="CAL5986886.1"/>
    </source>
</evidence>
<sequence length="174" mass="20337">MCCSTIFIYTCIVETNQHTTKYYYIVLSIIALFAFENGRSCYKHIIIERHGFRCGHIPNLSRNQINHKFADFQNQKVKHARNEVNYIPLVSYYILNPTKNLNQNKPLSYCVLRAEYISIFFVGSAFQHRLDFSIIGISSDLFVIYIYILKHWCARAYVLLSKVSMKSVCAVSRK</sequence>
<keyword evidence="3" id="KW-1185">Reference proteome</keyword>